<keyword evidence="6" id="KW-1185">Reference proteome</keyword>
<comment type="caution">
    <text evidence="5">The sequence shown here is derived from an EMBL/GenBank/DDBJ whole genome shotgun (WGS) entry which is preliminary data.</text>
</comment>
<dbReference type="GO" id="GO:0052689">
    <property type="term" value="F:carboxylic ester hydrolase activity"/>
    <property type="evidence" value="ECO:0007669"/>
    <property type="project" value="UniProtKB-KW"/>
</dbReference>
<evidence type="ECO:0000256" key="2">
    <source>
        <dbReference type="ARBA" id="ARBA00022487"/>
    </source>
</evidence>
<organism evidence="5 6">
    <name type="scientific">Nocardia aurantia</name>
    <dbReference type="NCBI Taxonomy" id="2585199"/>
    <lineage>
        <taxon>Bacteria</taxon>
        <taxon>Bacillati</taxon>
        <taxon>Actinomycetota</taxon>
        <taxon>Actinomycetes</taxon>
        <taxon>Mycobacteriales</taxon>
        <taxon>Nocardiaceae</taxon>
        <taxon>Nocardia</taxon>
    </lineage>
</organism>
<evidence type="ECO:0000313" key="6">
    <source>
        <dbReference type="Proteomes" id="UP000431401"/>
    </source>
</evidence>
<keyword evidence="4" id="KW-1015">Disulfide bond</keyword>
<dbReference type="InterPro" id="IPR000675">
    <property type="entry name" value="Cutinase/axe"/>
</dbReference>
<dbReference type="InterPro" id="IPR029058">
    <property type="entry name" value="AB_hydrolase_fold"/>
</dbReference>
<dbReference type="SMART" id="SM01110">
    <property type="entry name" value="Cutinase"/>
    <property type="match status" value="1"/>
</dbReference>
<sequence length="671" mass="68876">MNTPVLEYVSRAEKAITAARPRRKVLARRRIAAIVLLTILALCAGIAPLVNAAPTPPKVATRSDCPAVAGIFLPGTWETNSTADQSVPVGLLGPVATELARRFGTEFAFQFPGYAASAFDKLPYGDSKATGVTAVRNALSEVGSRCSATKFVLAGYSQGADAVGDVVASIGCSGDPLAADRILAVGLVADPHQGTAGGKLVGPTVAGDGIAGTRSSGFCGLSAVTAEICAPDDRYCATDAVQHPIIAGLGRILSQPTSTAASGRDSADALPQSLAESLESNFSPSSLTELPAAVQSLAAQAHATQPDTEIVQLAVEALNSALGQLAGLPARAANIPDAVRQSAGEHSDSPDELAGVVLDAIGRADLPAALEALSIIGRHPAGTDSHGTNLRAATDQLLAAIAPVSDVLAGRPAQTLDATARVLSVMKPSLLVDQVANVVSNAIRFAGNIPDLLEIAHRITTELLDLGVDPGTKARQLHELFGRVNNQFAPLMQMAAGVDLHTIARVVGLIPDPSGAAQLISVLVDLLGNVDIQGVADQVGRLQENLWQIAEAIAAGADPLDIGTRVLNLAPTLLGFAGFVVDALTGWSTSTDRTPKTDALTAAKQLTGTMAANGASALTTLASEGLSAATFFASGAHQSYDRYVVDDQGRSAVSWLTDWFTNRIRSIGVLS</sequence>
<evidence type="ECO:0008006" key="7">
    <source>
        <dbReference type="Google" id="ProtNLM"/>
    </source>
</evidence>
<gene>
    <name evidence="5" type="ORF">NRB56_45000</name>
</gene>
<dbReference type="Proteomes" id="UP000431401">
    <property type="component" value="Unassembled WGS sequence"/>
</dbReference>
<dbReference type="AlphaFoldDB" id="A0A7K0DT17"/>
<protein>
    <recommendedName>
        <fullName evidence="7">Cutinase</fullName>
    </recommendedName>
</protein>
<dbReference type="SUPFAM" id="SSF53474">
    <property type="entry name" value="alpha/beta-Hydrolases"/>
    <property type="match status" value="1"/>
</dbReference>
<comment type="similarity">
    <text evidence="1">Belongs to the cutinase family.</text>
</comment>
<reference evidence="5 6" key="1">
    <citation type="submission" date="2019-10" db="EMBL/GenBank/DDBJ databases">
        <title>Nocardia macrotermitis sp. nov. and Nocardia aurantia sp. nov., isolated from the gut of fungus growing-termite Macrotermes natalensis.</title>
        <authorList>
            <person name="Benndorf R."/>
            <person name="Schwitalla J."/>
            <person name="Martin K."/>
            <person name="De Beer W."/>
            <person name="Kaster A.-K."/>
            <person name="Vollmers J."/>
            <person name="Poulsen M."/>
            <person name="Beemelmanns C."/>
        </authorList>
    </citation>
    <scope>NUCLEOTIDE SEQUENCE [LARGE SCALE GENOMIC DNA]</scope>
    <source>
        <strain evidence="5 6">RB56</strain>
    </source>
</reference>
<dbReference type="Gene3D" id="3.40.50.1820">
    <property type="entry name" value="alpha/beta hydrolase"/>
    <property type="match status" value="1"/>
</dbReference>
<evidence type="ECO:0000256" key="4">
    <source>
        <dbReference type="ARBA" id="ARBA00023157"/>
    </source>
</evidence>
<evidence type="ECO:0000256" key="3">
    <source>
        <dbReference type="ARBA" id="ARBA00022801"/>
    </source>
</evidence>
<proteinExistence type="inferred from homology"/>
<dbReference type="PANTHER" id="PTHR33630:SF9">
    <property type="entry name" value="CUTINASE 4"/>
    <property type="match status" value="1"/>
</dbReference>
<dbReference type="OrthoDB" id="4687011at2"/>
<evidence type="ECO:0000256" key="1">
    <source>
        <dbReference type="ARBA" id="ARBA00007534"/>
    </source>
</evidence>
<dbReference type="RefSeq" id="WP_153345369.1">
    <property type="nucleotide sequence ID" value="NZ_WEGI01000010.1"/>
</dbReference>
<dbReference type="EMBL" id="WEGI01000010">
    <property type="protein sequence ID" value="MQY28915.1"/>
    <property type="molecule type" value="Genomic_DNA"/>
</dbReference>
<dbReference type="Pfam" id="PF01083">
    <property type="entry name" value="Cutinase"/>
    <property type="match status" value="1"/>
</dbReference>
<name>A0A7K0DT17_9NOCA</name>
<evidence type="ECO:0000313" key="5">
    <source>
        <dbReference type="EMBL" id="MQY28915.1"/>
    </source>
</evidence>
<keyword evidence="2" id="KW-0719">Serine esterase</keyword>
<dbReference type="PANTHER" id="PTHR33630">
    <property type="entry name" value="CUTINASE RV1984C-RELATED-RELATED"/>
    <property type="match status" value="1"/>
</dbReference>
<keyword evidence="3" id="KW-0378">Hydrolase</keyword>
<accession>A0A7K0DT17</accession>